<dbReference type="Gene3D" id="1.20.1550.10">
    <property type="entry name" value="DsbB-like"/>
    <property type="match status" value="1"/>
</dbReference>
<name>A0A1X7PTR4_9HYPH</name>
<reference evidence="6 7" key="1">
    <citation type="submission" date="2017-04" db="EMBL/GenBank/DDBJ databases">
        <authorList>
            <person name="Afonso C.L."/>
            <person name="Miller P.J."/>
            <person name="Scott M.A."/>
            <person name="Spackman E."/>
            <person name="Goraichik I."/>
            <person name="Dimitrov K.M."/>
            <person name="Suarez D.L."/>
            <person name="Swayne D.E."/>
        </authorList>
    </citation>
    <scope>NUCLEOTIDE SEQUENCE [LARGE SCALE GENOMIC DNA]</scope>
    <source>
        <strain evidence="6 7">B5P</strain>
    </source>
</reference>
<feature type="transmembrane region" description="Helical" evidence="5">
    <location>
        <begin position="49"/>
        <end position="69"/>
    </location>
</feature>
<proteinExistence type="predicted"/>
<gene>
    <name evidence="6" type="ORF">SAMN02982922_5267</name>
</gene>
<dbReference type="InterPro" id="IPR024199">
    <property type="entry name" value="Uncharacterised_DsbB"/>
</dbReference>
<dbReference type="EMBL" id="FXBL01000004">
    <property type="protein sequence ID" value="SMH54969.1"/>
    <property type="molecule type" value="Genomic_DNA"/>
</dbReference>
<accession>A0A1X7PTR4</accession>
<dbReference type="SUPFAM" id="SSF158442">
    <property type="entry name" value="DsbB-like"/>
    <property type="match status" value="1"/>
</dbReference>
<dbReference type="GO" id="GO:0016020">
    <property type="term" value="C:membrane"/>
    <property type="evidence" value="ECO:0007669"/>
    <property type="project" value="UniProtKB-SubCell"/>
</dbReference>
<dbReference type="GO" id="GO:0006457">
    <property type="term" value="P:protein folding"/>
    <property type="evidence" value="ECO:0007669"/>
    <property type="project" value="InterPro"/>
</dbReference>
<evidence type="ECO:0000256" key="4">
    <source>
        <dbReference type="ARBA" id="ARBA00023136"/>
    </source>
</evidence>
<evidence type="ECO:0000313" key="6">
    <source>
        <dbReference type="EMBL" id="SMH54969.1"/>
    </source>
</evidence>
<dbReference type="AlphaFoldDB" id="A0A1X7PTR4"/>
<evidence type="ECO:0000256" key="1">
    <source>
        <dbReference type="ARBA" id="ARBA00004141"/>
    </source>
</evidence>
<evidence type="ECO:0000313" key="7">
    <source>
        <dbReference type="Proteomes" id="UP000193083"/>
    </source>
</evidence>
<evidence type="ECO:0000256" key="3">
    <source>
        <dbReference type="ARBA" id="ARBA00022989"/>
    </source>
</evidence>
<keyword evidence="7" id="KW-1185">Reference proteome</keyword>
<organism evidence="6 7">
    <name type="scientific">Mesorhizobium australicum</name>
    <dbReference type="NCBI Taxonomy" id="536018"/>
    <lineage>
        <taxon>Bacteria</taxon>
        <taxon>Pseudomonadati</taxon>
        <taxon>Pseudomonadota</taxon>
        <taxon>Alphaproteobacteria</taxon>
        <taxon>Hyphomicrobiales</taxon>
        <taxon>Phyllobacteriaceae</taxon>
        <taxon>Mesorhizobium</taxon>
    </lineage>
</organism>
<evidence type="ECO:0000256" key="2">
    <source>
        <dbReference type="ARBA" id="ARBA00022692"/>
    </source>
</evidence>
<dbReference type="InterPro" id="IPR003752">
    <property type="entry name" value="DiS_bond_form_DsbB/BdbC"/>
</dbReference>
<protein>
    <submittedName>
        <fullName evidence="6">Disulfide bond formation protein DsbB</fullName>
    </submittedName>
</protein>
<dbReference type="Proteomes" id="UP000193083">
    <property type="component" value="Unassembled WGS sequence"/>
</dbReference>
<keyword evidence="4 5" id="KW-0472">Membrane</keyword>
<keyword evidence="2 5" id="KW-0812">Transmembrane</keyword>
<sequence>MSLASPIGETQKWAALALLLGMAATVGTALGFEHIGGYIPCMLCLQQRIPYYIGVPVMALALVAIWLRWPPIVARLLLLAGALLMTVGLGLAIYHSGVEWHWWPGPSSCGAVVAPQGSGNGVLDQLNTLIPPSCDEAAGRFLGLSFAGWNVLASALWAAVGYRAAFRR</sequence>
<dbReference type="PIRSF" id="PIRSF033913">
    <property type="entry name" value="S-S_format_DsbB"/>
    <property type="match status" value="1"/>
</dbReference>
<evidence type="ECO:0000256" key="5">
    <source>
        <dbReference type="SAM" id="Phobius"/>
    </source>
</evidence>
<feature type="transmembrane region" description="Helical" evidence="5">
    <location>
        <begin position="141"/>
        <end position="162"/>
    </location>
</feature>
<dbReference type="RefSeq" id="WP_085466865.1">
    <property type="nucleotide sequence ID" value="NZ_FXBL01000004.1"/>
</dbReference>
<dbReference type="GO" id="GO:0015035">
    <property type="term" value="F:protein-disulfide reductase activity"/>
    <property type="evidence" value="ECO:0007669"/>
    <property type="project" value="InterPro"/>
</dbReference>
<keyword evidence="3 5" id="KW-1133">Transmembrane helix</keyword>
<dbReference type="Pfam" id="PF02600">
    <property type="entry name" value="DsbB"/>
    <property type="match status" value="1"/>
</dbReference>
<dbReference type="InterPro" id="IPR023380">
    <property type="entry name" value="DsbB-like_sf"/>
</dbReference>
<comment type="subcellular location">
    <subcellularLocation>
        <location evidence="1">Membrane</location>
        <topology evidence="1">Multi-pass membrane protein</topology>
    </subcellularLocation>
</comment>
<feature type="transmembrane region" description="Helical" evidence="5">
    <location>
        <begin position="76"/>
        <end position="94"/>
    </location>
</feature>
<dbReference type="OrthoDB" id="9808637at2"/>